<dbReference type="AlphaFoldDB" id="D8QH50"/>
<protein>
    <submittedName>
        <fullName evidence="2">Uncharacterized protein</fullName>
    </submittedName>
</protein>
<feature type="chain" id="PRO_5003120890" evidence="1">
    <location>
        <begin position="18"/>
        <end position="181"/>
    </location>
</feature>
<evidence type="ECO:0000313" key="2">
    <source>
        <dbReference type="EMBL" id="EFI92606.1"/>
    </source>
</evidence>
<name>D8QH50_SCHCM</name>
<keyword evidence="1" id="KW-0732">Signal</keyword>
<feature type="signal peptide" evidence="1">
    <location>
        <begin position="1"/>
        <end position="17"/>
    </location>
</feature>
<proteinExistence type="predicted"/>
<organism evidence="3">
    <name type="scientific">Schizophyllum commune (strain H4-8 / FGSC 9210)</name>
    <name type="common">Split gill fungus</name>
    <dbReference type="NCBI Taxonomy" id="578458"/>
    <lineage>
        <taxon>Eukaryota</taxon>
        <taxon>Fungi</taxon>
        <taxon>Dikarya</taxon>
        <taxon>Basidiomycota</taxon>
        <taxon>Agaricomycotina</taxon>
        <taxon>Agaricomycetes</taxon>
        <taxon>Agaricomycetidae</taxon>
        <taxon>Agaricales</taxon>
        <taxon>Schizophyllaceae</taxon>
        <taxon>Schizophyllum</taxon>
    </lineage>
</organism>
<dbReference type="InParanoid" id="D8QH50"/>
<evidence type="ECO:0000256" key="1">
    <source>
        <dbReference type="SAM" id="SignalP"/>
    </source>
</evidence>
<dbReference type="RefSeq" id="XP_003027509.1">
    <property type="nucleotide sequence ID" value="XM_003027463.1"/>
</dbReference>
<evidence type="ECO:0000313" key="3">
    <source>
        <dbReference type="Proteomes" id="UP000007431"/>
    </source>
</evidence>
<sequence>MFAAALALFSAVALVNGAGLKSASTSPYGQSAGNFTLHQISDAAYVLDAGKAVDLTISAVVEGDALKTLCPTAGLEAALVPVAGSNPANYTVTFVSSRDGLPEGTVFGGWSLSDDRIGLSNPNFQKVVNSIGGGEGKFENERTALYGDDVFAFTWVDAPYLHNGAYWGSYLVLDNANDVSC</sequence>
<dbReference type="VEuPathDB" id="FungiDB:SCHCODRAFT_02086990"/>
<dbReference type="EMBL" id="GL377312">
    <property type="protein sequence ID" value="EFI92606.1"/>
    <property type="molecule type" value="Genomic_DNA"/>
</dbReference>
<accession>D8QH50</accession>
<keyword evidence="3" id="KW-1185">Reference proteome</keyword>
<dbReference type="Proteomes" id="UP000007431">
    <property type="component" value="Unassembled WGS sequence"/>
</dbReference>
<dbReference type="GeneID" id="9597281"/>
<dbReference type="HOGENOM" id="CLU_127819_0_0_1"/>
<gene>
    <name evidence="2" type="ORF">SCHCODRAFT_237766</name>
</gene>
<dbReference type="OrthoDB" id="2898636at2759"/>
<dbReference type="KEGG" id="scm:SCHCO_02086990"/>
<reference evidence="2 3" key="1">
    <citation type="journal article" date="2010" name="Nat. Biotechnol.">
        <title>Genome sequence of the model mushroom Schizophyllum commune.</title>
        <authorList>
            <person name="Ohm R.A."/>
            <person name="de Jong J.F."/>
            <person name="Lugones L.G."/>
            <person name="Aerts A."/>
            <person name="Kothe E."/>
            <person name="Stajich J.E."/>
            <person name="de Vries R.P."/>
            <person name="Record E."/>
            <person name="Levasseur A."/>
            <person name="Baker S.E."/>
            <person name="Bartholomew K.A."/>
            <person name="Coutinho P.M."/>
            <person name="Erdmann S."/>
            <person name="Fowler T.J."/>
            <person name="Gathman A.C."/>
            <person name="Lombard V."/>
            <person name="Henrissat B."/>
            <person name="Knabe N."/>
            <person name="Kuees U."/>
            <person name="Lilly W.W."/>
            <person name="Lindquist E."/>
            <person name="Lucas S."/>
            <person name="Magnuson J.K."/>
            <person name="Piumi F."/>
            <person name="Raudaskoski M."/>
            <person name="Salamov A."/>
            <person name="Schmutz J."/>
            <person name="Schwarze F.W.M.R."/>
            <person name="vanKuyk P.A."/>
            <person name="Horton J.S."/>
            <person name="Grigoriev I.V."/>
            <person name="Woesten H.A.B."/>
        </authorList>
    </citation>
    <scope>NUCLEOTIDE SEQUENCE [LARGE SCALE GENOMIC DNA]</scope>
    <source>
        <strain evidence="3">H4-8 / FGSC 9210</strain>
    </source>
</reference>